<dbReference type="GO" id="GO:0015667">
    <property type="term" value="F:site-specific DNA-methyltransferase (cytosine-N4-specific) activity"/>
    <property type="evidence" value="ECO:0007669"/>
    <property type="project" value="UniProtKB-EC"/>
</dbReference>
<dbReference type="EC" id="2.1.1.113" evidence="2"/>
<dbReference type="Gene3D" id="3.40.50.150">
    <property type="entry name" value="Vaccinia Virus protein VP39"/>
    <property type="match status" value="1"/>
</dbReference>
<feature type="domain" description="DNA methylase N-4/N-6" evidence="9">
    <location>
        <begin position="425"/>
        <end position="640"/>
    </location>
</feature>
<dbReference type="GO" id="GO:0009307">
    <property type="term" value="P:DNA restriction-modification system"/>
    <property type="evidence" value="ECO:0007669"/>
    <property type="project" value="UniProtKB-KW"/>
</dbReference>
<dbReference type="AlphaFoldDB" id="A0A1C9LUB9"/>
<dbReference type="GO" id="GO:0003677">
    <property type="term" value="F:DNA binding"/>
    <property type="evidence" value="ECO:0007669"/>
    <property type="project" value="UniProtKB-KW"/>
</dbReference>
<keyword evidence="5" id="KW-0949">S-adenosyl-L-methionine</keyword>
<evidence type="ECO:0000256" key="4">
    <source>
        <dbReference type="ARBA" id="ARBA00022679"/>
    </source>
</evidence>
<evidence type="ECO:0000259" key="9">
    <source>
        <dbReference type="Pfam" id="PF01555"/>
    </source>
</evidence>
<dbReference type="GO" id="GO:0008170">
    <property type="term" value="F:N-methyltransferase activity"/>
    <property type="evidence" value="ECO:0007669"/>
    <property type="project" value="InterPro"/>
</dbReference>
<dbReference type="InterPro" id="IPR001091">
    <property type="entry name" value="RM_Methyltransferase"/>
</dbReference>
<dbReference type="PRINTS" id="PR00508">
    <property type="entry name" value="S21N4MTFRASE"/>
</dbReference>
<keyword evidence="3" id="KW-0489">Methyltransferase</keyword>
<dbReference type="InterPro" id="IPR017985">
    <property type="entry name" value="MeTrfase_CN4_CS"/>
</dbReference>
<dbReference type="PROSITE" id="PS00093">
    <property type="entry name" value="N4_MTASE"/>
    <property type="match status" value="1"/>
</dbReference>
<dbReference type="SUPFAM" id="SSF53335">
    <property type="entry name" value="S-adenosyl-L-methionine-dependent methyltransferases"/>
    <property type="match status" value="1"/>
</dbReference>
<reference evidence="10" key="1">
    <citation type="submission" date="2016-06" db="EMBL/GenBank/DDBJ databases">
        <title>Presence of the optrA gene in methicillin-resistant Staphylococcus sciuri of porcine origin.</title>
        <authorList>
            <person name="Fan R."/>
            <person name="Li D."/>
            <person name="Wang Y."/>
            <person name="He T."/>
            <person name="Schwarz S."/>
            <person name="Wu C."/>
        </authorList>
    </citation>
    <scope>NUCLEOTIDE SEQUENCE</scope>
    <source>
        <strain evidence="10">S031-25</strain>
    </source>
</reference>
<sequence length="656" mass="76914">MSRIADKEITNIINQYKKDKNIIVSSPEKELLRKALLGYEVDTTNYSGFNEFIKLLDKERYLFEGYNLIIEGMNKNKEGVIGSLYSRTKIDNDIENKYANYIKTIENQYSQLLYYNLHTDRDISKIYSSINQLYDSLENYHYCLIEFQKSCSWKNIFKIAIYMENFRLENDLNAFKKNNQKKIMEEFINNNLNINNTKDIINKINEFYSGVNYGFQFQDLIITEDGDRKLLVFQKVELEEKHVPCPSCFETILRGNSYPKMLYRSFECQNPNCPSRSKIGRGKRFDYYSVKRNIKLLLNDSSNYIENNLRTKFRRDIVSNDSDFLEFGIKFYTWNSNLITVIDKKQDSKVMHGRNINYLSLEGNSNNHKEFYDLSIYKLLNTVYTNSYNKNSNSINENIKISEATLINANSTTLLNNDCYTELYNLAITSPPYFNAREYSQWSNLILYLFDMLLNAKSVYNSIQTDGFYAYNIGDIVDRDNIYVNSQMSIKRQMLGFYSMLIFELVGFDIVGNDIWDKGEVQSKRNSSNNSFPGFLKPINCYEHIIYFQKSKISTLKLPSEVTKIDTVRKINSKGENQYGHTAPYPEKLVEFIIKKLSLYIHNDINIIDPFIGSGTTCIVANRFNYKSTGIELNQDYFDLCCKRLLINHENLSFNI</sequence>
<dbReference type="EMBL" id="KX447569">
    <property type="protein sequence ID" value="AOQ25903.1"/>
    <property type="molecule type" value="Genomic_DNA"/>
</dbReference>
<dbReference type="InterPro" id="IPR029063">
    <property type="entry name" value="SAM-dependent_MTases_sf"/>
</dbReference>
<dbReference type="Pfam" id="PF01555">
    <property type="entry name" value="N6_N4_Mtase"/>
    <property type="match status" value="1"/>
</dbReference>
<evidence type="ECO:0000256" key="5">
    <source>
        <dbReference type="ARBA" id="ARBA00022691"/>
    </source>
</evidence>
<evidence type="ECO:0000256" key="2">
    <source>
        <dbReference type="ARBA" id="ARBA00012185"/>
    </source>
</evidence>
<keyword evidence="6" id="KW-0680">Restriction system</keyword>
<protein>
    <recommendedName>
        <fullName evidence="2">site-specific DNA-methyltransferase (cytosine-N(4)-specific)</fullName>
        <ecNumber evidence="2">2.1.1.113</ecNumber>
    </recommendedName>
</protein>
<keyword evidence="4" id="KW-0808">Transferase</keyword>
<evidence type="ECO:0000313" key="10">
    <source>
        <dbReference type="EMBL" id="AOQ25903.1"/>
    </source>
</evidence>
<evidence type="ECO:0000256" key="1">
    <source>
        <dbReference type="ARBA" id="ARBA00010203"/>
    </source>
</evidence>
<evidence type="ECO:0000256" key="7">
    <source>
        <dbReference type="ARBA" id="ARBA00023125"/>
    </source>
</evidence>
<accession>A0A1C9LUB9</accession>
<evidence type="ECO:0000256" key="6">
    <source>
        <dbReference type="ARBA" id="ARBA00022747"/>
    </source>
</evidence>
<evidence type="ECO:0000256" key="3">
    <source>
        <dbReference type="ARBA" id="ARBA00022603"/>
    </source>
</evidence>
<organism evidence="10">
    <name type="scientific">Mammaliicoccus sciuri</name>
    <name type="common">Staphylococcus sciuri</name>
    <dbReference type="NCBI Taxonomy" id="1296"/>
    <lineage>
        <taxon>Bacteria</taxon>
        <taxon>Bacillati</taxon>
        <taxon>Bacillota</taxon>
        <taxon>Bacilli</taxon>
        <taxon>Bacillales</taxon>
        <taxon>Staphylococcaceae</taxon>
        <taxon>Mammaliicoccus</taxon>
    </lineage>
</organism>
<proteinExistence type="inferred from homology"/>
<keyword evidence="7" id="KW-0238">DNA-binding</keyword>
<comment type="similarity">
    <text evidence="1">Belongs to the N(4)/N(6)-methyltransferase family. N(4) subfamily.</text>
</comment>
<evidence type="ECO:0000256" key="8">
    <source>
        <dbReference type="ARBA" id="ARBA00049120"/>
    </source>
</evidence>
<dbReference type="InterPro" id="IPR002941">
    <property type="entry name" value="DNA_methylase_N4/N6"/>
</dbReference>
<name>A0A1C9LUB9_MAMSC</name>
<comment type="catalytic activity">
    <reaction evidence="8">
        <text>a 2'-deoxycytidine in DNA + S-adenosyl-L-methionine = an N(4)-methyl-2'-deoxycytidine in DNA + S-adenosyl-L-homocysteine + H(+)</text>
        <dbReference type="Rhea" id="RHEA:16857"/>
        <dbReference type="Rhea" id="RHEA-COMP:11369"/>
        <dbReference type="Rhea" id="RHEA-COMP:13674"/>
        <dbReference type="ChEBI" id="CHEBI:15378"/>
        <dbReference type="ChEBI" id="CHEBI:57856"/>
        <dbReference type="ChEBI" id="CHEBI:59789"/>
        <dbReference type="ChEBI" id="CHEBI:85452"/>
        <dbReference type="ChEBI" id="CHEBI:137933"/>
        <dbReference type="EC" id="2.1.1.113"/>
    </reaction>
</comment>
<dbReference type="GO" id="GO:0032259">
    <property type="term" value="P:methylation"/>
    <property type="evidence" value="ECO:0007669"/>
    <property type="project" value="UniProtKB-KW"/>
</dbReference>